<dbReference type="Pfam" id="PF00587">
    <property type="entry name" value="tRNA-synt_2b"/>
    <property type="match status" value="1"/>
</dbReference>
<evidence type="ECO:0000256" key="8">
    <source>
        <dbReference type="ARBA" id="ARBA00029731"/>
    </source>
</evidence>
<keyword evidence="6" id="KW-0648">Protein biosynthesis</keyword>
<evidence type="ECO:0000256" key="1">
    <source>
        <dbReference type="ARBA" id="ARBA00008226"/>
    </source>
</evidence>
<dbReference type="InterPro" id="IPR006195">
    <property type="entry name" value="aa-tRNA-synth_II"/>
</dbReference>
<reference evidence="11 12" key="1">
    <citation type="submission" date="2020-11" db="EMBL/GenBank/DDBJ databases">
        <title>Kefir isolates.</title>
        <authorList>
            <person name="Marcisauskas S."/>
            <person name="Kim Y."/>
            <person name="Blasche S."/>
        </authorList>
    </citation>
    <scope>NUCLEOTIDE SEQUENCE [LARGE SCALE GENOMIC DNA]</scope>
    <source>
        <strain evidence="11 12">OG2</strain>
    </source>
</reference>
<dbReference type="NCBIfam" id="TIGR00409">
    <property type="entry name" value="proS_fam_II"/>
    <property type="match status" value="1"/>
</dbReference>
<evidence type="ECO:0000256" key="2">
    <source>
        <dbReference type="ARBA" id="ARBA00012831"/>
    </source>
</evidence>
<dbReference type="SUPFAM" id="SSF55681">
    <property type="entry name" value="Class II aaRS and biotin synthetases"/>
    <property type="match status" value="1"/>
</dbReference>
<dbReference type="SUPFAM" id="SSF52954">
    <property type="entry name" value="Class II aaRS ABD-related"/>
    <property type="match status" value="1"/>
</dbReference>
<accession>A0A9P6VZE6</accession>
<feature type="domain" description="Aminoacyl-transfer RNA synthetases class-II family profile" evidence="10">
    <location>
        <begin position="133"/>
        <end position="442"/>
    </location>
</feature>
<proteinExistence type="inferred from homology"/>
<evidence type="ECO:0000259" key="10">
    <source>
        <dbReference type="PROSITE" id="PS50862"/>
    </source>
</evidence>
<dbReference type="GO" id="GO:0005524">
    <property type="term" value="F:ATP binding"/>
    <property type="evidence" value="ECO:0007669"/>
    <property type="project" value="UniProtKB-KW"/>
</dbReference>
<dbReference type="OrthoDB" id="10267474at2759"/>
<dbReference type="EC" id="6.1.1.15" evidence="2"/>
<dbReference type="AlphaFoldDB" id="A0A9P6VZE6"/>
<evidence type="ECO:0000313" key="11">
    <source>
        <dbReference type="EMBL" id="KAG0658118.1"/>
    </source>
</evidence>
<dbReference type="GO" id="GO:0006433">
    <property type="term" value="P:prolyl-tRNA aminoacylation"/>
    <property type="evidence" value="ECO:0007669"/>
    <property type="project" value="InterPro"/>
</dbReference>
<evidence type="ECO:0000256" key="3">
    <source>
        <dbReference type="ARBA" id="ARBA00022598"/>
    </source>
</evidence>
<evidence type="ECO:0000256" key="7">
    <source>
        <dbReference type="ARBA" id="ARBA00023146"/>
    </source>
</evidence>
<protein>
    <recommendedName>
        <fullName evidence="2">proline--tRNA ligase</fullName>
        <ecNumber evidence="2">6.1.1.15</ecNumber>
    </recommendedName>
    <alternativeName>
        <fullName evidence="8">Prolyl-tRNA synthetase</fullName>
    </alternativeName>
</protein>
<dbReference type="InterPro" id="IPR050062">
    <property type="entry name" value="Pro-tRNA_synthetase"/>
</dbReference>
<comment type="similarity">
    <text evidence="1">Belongs to the class-II aminoacyl-tRNA synthetase family.</text>
</comment>
<keyword evidence="4" id="KW-0547">Nucleotide-binding</keyword>
<evidence type="ECO:0000256" key="4">
    <source>
        <dbReference type="ARBA" id="ARBA00022741"/>
    </source>
</evidence>
<gene>
    <name evidence="11" type="ORF">C6P45_002284</name>
</gene>
<dbReference type="PANTHER" id="PTHR42753:SF2">
    <property type="entry name" value="PROLINE--TRNA LIGASE"/>
    <property type="match status" value="1"/>
</dbReference>
<keyword evidence="5" id="KW-0067">ATP-binding</keyword>
<dbReference type="GO" id="GO:0004827">
    <property type="term" value="F:proline-tRNA ligase activity"/>
    <property type="evidence" value="ECO:0007669"/>
    <property type="project" value="UniProtKB-EC"/>
</dbReference>
<dbReference type="Gene3D" id="3.40.50.800">
    <property type="entry name" value="Anticodon-binding domain"/>
    <property type="match status" value="1"/>
</dbReference>
<keyword evidence="12" id="KW-1185">Reference proteome</keyword>
<evidence type="ECO:0000256" key="6">
    <source>
        <dbReference type="ARBA" id="ARBA00022917"/>
    </source>
</evidence>
<dbReference type="PRINTS" id="PR01046">
    <property type="entry name" value="TRNASYNTHPRO"/>
</dbReference>
<evidence type="ECO:0000256" key="5">
    <source>
        <dbReference type="ARBA" id="ARBA00022840"/>
    </source>
</evidence>
<dbReference type="GO" id="GO:0005739">
    <property type="term" value="C:mitochondrion"/>
    <property type="evidence" value="ECO:0007669"/>
    <property type="project" value="TreeGrafter"/>
</dbReference>
<dbReference type="InterPro" id="IPR002316">
    <property type="entry name" value="Pro-tRNA-ligase_IIa"/>
</dbReference>
<dbReference type="EMBL" id="PUHR01000221">
    <property type="protein sequence ID" value="KAG0658118.1"/>
    <property type="molecule type" value="Genomic_DNA"/>
</dbReference>
<keyword evidence="7" id="KW-0030">Aminoacyl-tRNA synthetase</keyword>
<dbReference type="InterPro" id="IPR036621">
    <property type="entry name" value="Anticodon-bd_dom_sf"/>
</dbReference>
<keyword evidence="3" id="KW-0436">Ligase</keyword>
<comment type="catalytic activity">
    <reaction evidence="9">
        <text>tRNA(Pro) + L-proline + ATP = L-prolyl-tRNA(Pro) + AMP + diphosphate</text>
        <dbReference type="Rhea" id="RHEA:14305"/>
        <dbReference type="Rhea" id="RHEA-COMP:9700"/>
        <dbReference type="Rhea" id="RHEA-COMP:9702"/>
        <dbReference type="ChEBI" id="CHEBI:30616"/>
        <dbReference type="ChEBI" id="CHEBI:33019"/>
        <dbReference type="ChEBI" id="CHEBI:60039"/>
        <dbReference type="ChEBI" id="CHEBI:78442"/>
        <dbReference type="ChEBI" id="CHEBI:78532"/>
        <dbReference type="ChEBI" id="CHEBI:456215"/>
        <dbReference type="EC" id="6.1.1.15"/>
    </reaction>
</comment>
<name>A0A9P6VZE6_MAUEX</name>
<dbReference type="PROSITE" id="PS50862">
    <property type="entry name" value="AA_TRNA_LIGASE_II"/>
    <property type="match status" value="1"/>
</dbReference>
<dbReference type="Gene3D" id="3.30.930.10">
    <property type="entry name" value="Bira Bifunctional Protein, Domain 2"/>
    <property type="match status" value="2"/>
</dbReference>
<dbReference type="PANTHER" id="PTHR42753">
    <property type="entry name" value="MITOCHONDRIAL RIBOSOME PROTEIN L39/PROLYL-TRNA LIGASE FAMILY MEMBER"/>
    <property type="match status" value="1"/>
</dbReference>
<organism evidence="11 12">
    <name type="scientific">Maudiozyma exigua</name>
    <name type="common">Yeast</name>
    <name type="synonym">Kazachstania exigua</name>
    <dbReference type="NCBI Taxonomy" id="34358"/>
    <lineage>
        <taxon>Eukaryota</taxon>
        <taxon>Fungi</taxon>
        <taxon>Dikarya</taxon>
        <taxon>Ascomycota</taxon>
        <taxon>Saccharomycotina</taxon>
        <taxon>Saccharomycetes</taxon>
        <taxon>Saccharomycetales</taxon>
        <taxon>Saccharomycetaceae</taxon>
        <taxon>Maudiozyma</taxon>
    </lineage>
</organism>
<comment type="caution">
    <text evidence="11">The sequence shown here is derived from an EMBL/GenBank/DDBJ whole genome shotgun (WGS) entry which is preliminary data.</text>
</comment>
<evidence type="ECO:0000256" key="9">
    <source>
        <dbReference type="ARBA" id="ARBA00047671"/>
    </source>
</evidence>
<dbReference type="InterPro" id="IPR004500">
    <property type="entry name" value="Pro-tRNA-synth_IIa_bac-type"/>
</dbReference>
<sequence length="590" mass="67463">MVMRTLFSRSISSLIPRRPLSKQILANDPTSDILEKLCYFKKTSSGMFHLLPLGIRTTDKFTQIVHDRLRTNNDASYLSLSSISPKQLWQATNRWDNSELFKLKDSKKNDFCLVATCEEDITELMKTFITSYKDMPILAYQVGKKYRDELRPRSGLLRAREFIMMDAYSFAKNDLEASKMFQDVNKTFYEIFQELKIPVVRAWADSGDIGGDQSIEYHMPLMTGESTIFTCDNDKCNHVATDEKAVSYPKEEGSFTGDVDVKYGLSEDHSTLICYYFPKGRQLNWNLAKVSVDSDVDSKLREVSNEEIIEIFQNENEDMMFTKILRVMDTRINSRSNFPDFPLRSYLKNNFGQIDNVSIVNAVDDELCGQCGTGHLHSQKSIEVAHTFNLDTKYSKPLQLKFMNQKNNSDCLVKMGCYGIGITRVIASIAEFTRDSHGLRWPSSISPYYASIVTAPKKPSKGSEASSIDNSNYEEIVGMFKKDIKWANNIISDFNNTASMGTNISLSHSMGIPMTIIVGNKSWPKVEIEVRGKKWNTADRLSEWEHKYPKLKDKYDWKVIKANPMDAFQEKHIVSHQHVVDVANLLLLDL</sequence>
<evidence type="ECO:0000313" key="12">
    <source>
        <dbReference type="Proteomes" id="UP000750334"/>
    </source>
</evidence>
<dbReference type="InterPro" id="IPR045864">
    <property type="entry name" value="aa-tRNA-synth_II/BPL/LPL"/>
</dbReference>
<dbReference type="InterPro" id="IPR002314">
    <property type="entry name" value="aa-tRNA-synt_IIb"/>
</dbReference>
<dbReference type="Proteomes" id="UP000750334">
    <property type="component" value="Unassembled WGS sequence"/>
</dbReference>